<dbReference type="AlphaFoldDB" id="A0A1R7QE63"/>
<name>A0A1R7QE63_ACIJO</name>
<dbReference type="Proteomes" id="UP000196240">
    <property type="component" value="Unassembled WGS sequence"/>
</dbReference>
<proteinExistence type="predicted"/>
<evidence type="ECO:0000313" key="2">
    <source>
        <dbReference type="Proteomes" id="UP000196240"/>
    </source>
</evidence>
<reference evidence="1 2" key="1">
    <citation type="submission" date="2017-02" db="EMBL/GenBank/DDBJ databases">
        <authorList>
            <person name="Peterson S.W."/>
        </authorList>
    </citation>
    <scope>NUCLEOTIDE SEQUENCE [LARGE SCALE GENOMIC DNA]</scope>
    <source>
        <strain evidence="1">C6</strain>
    </source>
</reference>
<dbReference type="EMBL" id="FUUY01000007">
    <property type="protein sequence ID" value="SJX22568.1"/>
    <property type="molecule type" value="Genomic_DNA"/>
</dbReference>
<sequence length="54" mass="6302">MPSVFKHKNPFSEKMKGAFIIQTDAFFFVSLLHKPDGLWHNANNFMILFSVFIL</sequence>
<organism evidence="1 2">
    <name type="scientific">Acinetobacter johnsonii</name>
    <dbReference type="NCBI Taxonomy" id="40214"/>
    <lineage>
        <taxon>Bacteria</taxon>
        <taxon>Pseudomonadati</taxon>
        <taxon>Pseudomonadota</taxon>
        <taxon>Gammaproteobacteria</taxon>
        <taxon>Moraxellales</taxon>
        <taxon>Moraxellaceae</taxon>
        <taxon>Acinetobacter</taxon>
    </lineage>
</organism>
<gene>
    <name evidence="1" type="ORF">ACNJC6_02212</name>
</gene>
<accession>A0A1R7QE63</accession>
<protein>
    <submittedName>
        <fullName evidence="1">Uncharacterized protein</fullName>
    </submittedName>
</protein>
<evidence type="ECO:0000313" key="1">
    <source>
        <dbReference type="EMBL" id="SJX22568.1"/>
    </source>
</evidence>